<organism evidence="2 3">
    <name type="scientific">Edaphochlamys debaryana</name>
    <dbReference type="NCBI Taxonomy" id="47281"/>
    <lineage>
        <taxon>Eukaryota</taxon>
        <taxon>Viridiplantae</taxon>
        <taxon>Chlorophyta</taxon>
        <taxon>core chlorophytes</taxon>
        <taxon>Chlorophyceae</taxon>
        <taxon>CS clade</taxon>
        <taxon>Chlamydomonadales</taxon>
        <taxon>Chlamydomonadales incertae sedis</taxon>
        <taxon>Edaphochlamys</taxon>
    </lineage>
</organism>
<sequence>MILQTFYDNLKRVHAQELDSNVAAATLFYDMITLHPFENGNGRLCWLLVAFALQAVGEPFALGMTNGHSKSRQQYLKAELADRYVLTELFACAGDTVLEELTPGTVVAALLWAEERLGRGGLRAWGEPSLMERLRAWFLEHWREVPWSGFVALRESPALVEDLVRDAVRMQRSAKRQRTCGLGPWR</sequence>
<dbReference type="Proteomes" id="UP000612055">
    <property type="component" value="Unassembled WGS sequence"/>
</dbReference>
<dbReference type="Gene3D" id="1.10.3290.10">
    <property type="entry name" value="Fido-like domain"/>
    <property type="match status" value="1"/>
</dbReference>
<keyword evidence="3" id="KW-1185">Reference proteome</keyword>
<dbReference type="PANTHER" id="PTHR13504">
    <property type="entry name" value="FIDO DOMAIN-CONTAINING PROTEIN DDB_G0283145"/>
    <property type="match status" value="1"/>
</dbReference>
<reference evidence="2" key="1">
    <citation type="journal article" date="2020" name="bioRxiv">
        <title>Comparative genomics of Chlamydomonas.</title>
        <authorList>
            <person name="Craig R.J."/>
            <person name="Hasan A.R."/>
            <person name="Ness R.W."/>
            <person name="Keightley P.D."/>
        </authorList>
    </citation>
    <scope>NUCLEOTIDE SEQUENCE</scope>
    <source>
        <strain evidence="2">CCAP 11/70</strain>
    </source>
</reference>
<evidence type="ECO:0000313" key="2">
    <source>
        <dbReference type="EMBL" id="KAG2482740.1"/>
    </source>
</evidence>
<comment type="caution">
    <text evidence="2">The sequence shown here is derived from an EMBL/GenBank/DDBJ whole genome shotgun (WGS) entry which is preliminary data.</text>
</comment>
<dbReference type="PROSITE" id="PS51459">
    <property type="entry name" value="FIDO"/>
    <property type="match status" value="1"/>
</dbReference>
<accession>A0A836BN75</accession>
<dbReference type="EMBL" id="JAEHOE010000203">
    <property type="protein sequence ID" value="KAG2482740.1"/>
    <property type="molecule type" value="Genomic_DNA"/>
</dbReference>
<name>A0A836BN75_9CHLO</name>
<proteinExistence type="predicted"/>
<dbReference type="OrthoDB" id="536158at2759"/>
<feature type="domain" description="Fido" evidence="1">
    <location>
        <begin position="1"/>
        <end position="99"/>
    </location>
</feature>
<dbReference type="Pfam" id="PF02661">
    <property type="entry name" value="Fic"/>
    <property type="match status" value="1"/>
</dbReference>
<dbReference type="InterPro" id="IPR040198">
    <property type="entry name" value="Fido_containing"/>
</dbReference>
<gene>
    <name evidence="2" type="ORF">HYH03_018335</name>
</gene>
<evidence type="ECO:0000313" key="3">
    <source>
        <dbReference type="Proteomes" id="UP000612055"/>
    </source>
</evidence>
<dbReference type="SUPFAM" id="SSF140931">
    <property type="entry name" value="Fic-like"/>
    <property type="match status" value="1"/>
</dbReference>
<dbReference type="InterPro" id="IPR036597">
    <property type="entry name" value="Fido-like_dom_sf"/>
</dbReference>
<dbReference type="AlphaFoldDB" id="A0A836BN75"/>
<dbReference type="InterPro" id="IPR003812">
    <property type="entry name" value="Fido"/>
</dbReference>
<dbReference type="PANTHER" id="PTHR13504:SF38">
    <property type="entry name" value="FIDO DOMAIN-CONTAINING PROTEIN"/>
    <property type="match status" value="1"/>
</dbReference>
<protein>
    <recommendedName>
        <fullName evidence="1">Fido domain-containing protein</fullName>
    </recommendedName>
</protein>
<evidence type="ECO:0000259" key="1">
    <source>
        <dbReference type="PROSITE" id="PS51459"/>
    </source>
</evidence>